<protein>
    <submittedName>
        <fullName evidence="2">Siderophore-interacting protein</fullName>
    </submittedName>
</protein>
<dbReference type="PANTHER" id="PTHR30157:SF0">
    <property type="entry name" value="NADPH-DEPENDENT FERRIC-CHELATE REDUCTASE"/>
    <property type="match status" value="1"/>
</dbReference>
<sequence>MEIFEATVQSTHHLSPTLKRLRFGVHGFTSTGIGDEYVRLFFPHTKDRNLLSLPVADGDSWRTVEGQPDAPMRTYTIREAGDGWIEIDFVVHDGGIAAAWALDAQVGDRIGLNSPTGLYECPPDATSQVLICDLTGLPAAVRIAELSDARMRTELVVEIPDDSSRLDLSHVPQLVVQWIVAGNGVAPSVLPQVARKAVEQLVDGEPRPYVWVAGQSAALREIRKMLHRELRWPNTQYKVIGYWVEQAEKWRERWDALDASTKSSLDALWDSFEDKDEALIAYESELARLGL</sequence>
<dbReference type="CDD" id="cd06193">
    <property type="entry name" value="siderophore_interacting"/>
    <property type="match status" value="1"/>
</dbReference>
<dbReference type="InterPro" id="IPR013113">
    <property type="entry name" value="SIP_FAD-bd"/>
</dbReference>
<name>A0AA94XUS4_9MICC</name>
<organism evidence="2 3">
    <name type="scientific">Glutamicibacter halophytocola</name>
    <dbReference type="NCBI Taxonomy" id="1933880"/>
    <lineage>
        <taxon>Bacteria</taxon>
        <taxon>Bacillati</taxon>
        <taxon>Actinomycetota</taxon>
        <taxon>Actinomycetes</taxon>
        <taxon>Micrococcales</taxon>
        <taxon>Micrococcaceae</taxon>
        <taxon>Glutamicibacter</taxon>
    </lineage>
</organism>
<dbReference type="PROSITE" id="PS51384">
    <property type="entry name" value="FAD_FR"/>
    <property type="match status" value="1"/>
</dbReference>
<dbReference type="InterPro" id="IPR039261">
    <property type="entry name" value="FNR_nucleotide-bd"/>
</dbReference>
<dbReference type="InterPro" id="IPR017938">
    <property type="entry name" value="Riboflavin_synthase-like_b-brl"/>
</dbReference>
<dbReference type="Pfam" id="PF04954">
    <property type="entry name" value="SIP"/>
    <property type="match status" value="1"/>
</dbReference>
<dbReference type="InterPro" id="IPR007037">
    <property type="entry name" value="SIP_rossman_dom"/>
</dbReference>
<dbReference type="InterPro" id="IPR039374">
    <property type="entry name" value="SIP_fam"/>
</dbReference>
<evidence type="ECO:0000259" key="1">
    <source>
        <dbReference type="PROSITE" id="PS51384"/>
    </source>
</evidence>
<dbReference type="AlphaFoldDB" id="A0AA94XUS4"/>
<dbReference type="InterPro" id="IPR017927">
    <property type="entry name" value="FAD-bd_FR_type"/>
</dbReference>
<accession>A0AA94XUS4</accession>
<dbReference type="Gene3D" id="3.40.50.80">
    <property type="entry name" value="Nucleotide-binding domain of ferredoxin-NADP reductase (FNR) module"/>
    <property type="match status" value="1"/>
</dbReference>
<feature type="domain" description="FAD-binding FR-type" evidence="1">
    <location>
        <begin position="1"/>
        <end position="122"/>
    </location>
</feature>
<dbReference type="SUPFAM" id="SSF63380">
    <property type="entry name" value="Riboflavin synthase domain-like"/>
    <property type="match status" value="1"/>
</dbReference>
<proteinExistence type="predicted"/>
<dbReference type="PANTHER" id="PTHR30157">
    <property type="entry name" value="FERRIC REDUCTASE, NADPH-DEPENDENT"/>
    <property type="match status" value="1"/>
</dbReference>
<dbReference type="EMBL" id="CP102487">
    <property type="protein sequence ID" value="UUX60315.1"/>
    <property type="molecule type" value="Genomic_DNA"/>
</dbReference>
<dbReference type="GO" id="GO:0016491">
    <property type="term" value="F:oxidoreductase activity"/>
    <property type="evidence" value="ECO:0007669"/>
    <property type="project" value="InterPro"/>
</dbReference>
<dbReference type="Gene3D" id="2.40.30.10">
    <property type="entry name" value="Translation factors"/>
    <property type="match status" value="1"/>
</dbReference>
<evidence type="ECO:0000313" key="3">
    <source>
        <dbReference type="Proteomes" id="UP001060018"/>
    </source>
</evidence>
<reference evidence="2" key="1">
    <citation type="journal article" date="2022" name="Pest Manag. Sci.">
        <title>Glutamicibacter halophytocola-mediated host fitness of potato tuber moth on Solanaceae crops.</title>
        <authorList>
            <person name="Wang W."/>
            <person name="Xiao G."/>
            <person name="Du G."/>
            <person name="Chang L."/>
            <person name="Yang Y."/>
            <person name="Ye J."/>
            <person name="Chen B."/>
        </authorList>
    </citation>
    <scope>NUCLEOTIDE SEQUENCE</scope>
    <source>
        <strain evidence="2">S2</strain>
    </source>
</reference>
<gene>
    <name evidence="2" type="ORF">NUH22_06805</name>
</gene>
<evidence type="ECO:0000313" key="2">
    <source>
        <dbReference type="EMBL" id="UUX60315.1"/>
    </source>
</evidence>
<dbReference type="Proteomes" id="UP001060018">
    <property type="component" value="Chromosome"/>
</dbReference>
<dbReference type="RefSeq" id="WP_075972437.1">
    <property type="nucleotide sequence ID" value="NZ_CP102487.1"/>
</dbReference>
<dbReference type="Pfam" id="PF08021">
    <property type="entry name" value="FAD_binding_9"/>
    <property type="match status" value="1"/>
</dbReference>